<feature type="compositionally biased region" description="Polar residues" evidence="1">
    <location>
        <begin position="13"/>
        <end position="27"/>
    </location>
</feature>
<accession>A0A9N7TX02</accession>
<feature type="region of interest" description="Disordered" evidence="1">
    <location>
        <begin position="1"/>
        <end position="28"/>
    </location>
</feature>
<proteinExistence type="predicted"/>
<gene>
    <name evidence="2" type="ORF">PLEPLA_LOCUS8571</name>
</gene>
<evidence type="ECO:0000313" key="3">
    <source>
        <dbReference type="Proteomes" id="UP001153269"/>
    </source>
</evidence>
<keyword evidence="3" id="KW-1185">Reference proteome</keyword>
<protein>
    <submittedName>
        <fullName evidence="2">Uncharacterized protein</fullName>
    </submittedName>
</protein>
<dbReference type="EMBL" id="CADEAL010000474">
    <property type="protein sequence ID" value="CAB1420696.1"/>
    <property type="molecule type" value="Genomic_DNA"/>
</dbReference>
<reference evidence="2" key="1">
    <citation type="submission" date="2020-03" db="EMBL/GenBank/DDBJ databases">
        <authorList>
            <person name="Weist P."/>
        </authorList>
    </citation>
    <scope>NUCLEOTIDE SEQUENCE</scope>
</reference>
<dbReference type="AlphaFoldDB" id="A0A9N7TX02"/>
<comment type="caution">
    <text evidence="2">The sequence shown here is derived from an EMBL/GenBank/DDBJ whole genome shotgun (WGS) entry which is preliminary data.</text>
</comment>
<evidence type="ECO:0000313" key="2">
    <source>
        <dbReference type="EMBL" id="CAB1420696.1"/>
    </source>
</evidence>
<name>A0A9N7TX02_PLEPL</name>
<organism evidence="2 3">
    <name type="scientific">Pleuronectes platessa</name>
    <name type="common">European plaice</name>
    <dbReference type="NCBI Taxonomy" id="8262"/>
    <lineage>
        <taxon>Eukaryota</taxon>
        <taxon>Metazoa</taxon>
        <taxon>Chordata</taxon>
        <taxon>Craniata</taxon>
        <taxon>Vertebrata</taxon>
        <taxon>Euteleostomi</taxon>
        <taxon>Actinopterygii</taxon>
        <taxon>Neopterygii</taxon>
        <taxon>Teleostei</taxon>
        <taxon>Neoteleostei</taxon>
        <taxon>Acanthomorphata</taxon>
        <taxon>Carangaria</taxon>
        <taxon>Pleuronectiformes</taxon>
        <taxon>Pleuronectoidei</taxon>
        <taxon>Pleuronectidae</taxon>
        <taxon>Pleuronectes</taxon>
    </lineage>
</organism>
<evidence type="ECO:0000256" key="1">
    <source>
        <dbReference type="SAM" id="MobiDB-lite"/>
    </source>
</evidence>
<dbReference type="Proteomes" id="UP001153269">
    <property type="component" value="Unassembled WGS sequence"/>
</dbReference>
<sequence>MATRPNLLKQGRASPSQPTCDQQQGNPANWAPGKGVGAIFFTAEWAPGRGATLLLCGRQELERVPTWPGYTPAVLSASPPDSAEPLAAFYCPLPAPGTWQMPLSKAPYSPNICSPSAERSRVPVMPVIYITSDLYGTSQDGKVHEFTAFMNTTMSYVNKWFNFSEDNWLFHLQPLSLTSGKISYDDVEKITERLYLVGSLKSLWMSYMMSVLLPTAF</sequence>